<dbReference type="PANTHER" id="PTHR34390">
    <property type="entry name" value="UPF0442 PROTEIN YJJB-RELATED"/>
    <property type="match status" value="1"/>
</dbReference>
<feature type="compositionally biased region" description="Basic and acidic residues" evidence="7">
    <location>
        <begin position="457"/>
        <end position="478"/>
    </location>
</feature>
<keyword evidence="2" id="KW-1003">Cell membrane</keyword>
<gene>
    <name evidence="11" type="ORF">BJZ21_003213</name>
</gene>
<evidence type="ECO:0000313" key="12">
    <source>
        <dbReference type="Proteomes" id="UP000535511"/>
    </source>
</evidence>
<keyword evidence="12" id="KW-1185">Reference proteome</keyword>
<proteinExistence type="inferred from homology"/>
<keyword evidence="3 8" id="KW-0812">Transmembrane</keyword>
<comment type="subcellular location">
    <subcellularLocation>
        <location evidence="1">Cell membrane</location>
        <topology evidence="1">Multi-pass membrane protein</topology>
    </subcellularLocation>
</comment>
<feature type="transmembrane region" description="Helical" evidence="8">
    <location>
        <begin position="271"/>
        <end position="292"/>
    </location>
</feature>
<feature type="transmembrane region" description="Helical" evidence="8">
    <location>
        <begin position="299"/>
        <end position="319"/>
    </location>
</feature>
<feature type="transmembrane region" description="Helical" evidence="8">
    <location>
        <begin position="175"/>
        <end position="193"/>
    </location>
</feature>
<feature type="transmembrane region" description="Helical" evidence="8">
    <location>
        <begin position="145"/>
        <end position="163"/>
    </location>
</feature>
<dbReference type="GO" id="GO:0005886">
    <property type="term" value="C:plasma membrane"/>
    <property type="evidence" value="ECO:0007669"/>
    <property type="project" value="UniProtKB-SubCell"/>
</dbReference>
<comment type="similarity">
    <text evidence="6">Belongs to the ThrE exporter (TC 2.A.79) family.</text>
</comment>
<feature type="transmembrane region" description="Helical" evidence="8">
    <location>
        <begin position="383"/>
        <end position="409"/>
    </location>
</feature>
<feature type="transmembrane region" description="Helical" evidence="8">
    <location>
        <begin position="325"/>
        <end position="343"/>
    </location>
</feature>
<evidence type="ECO:0000256" key="5">
    <source>
        <dbReference type="ARBA" id="ARBA00023136"/>
    </source>
</evidence>
<evidence type="ECO:0000259" key="9">
    <source>
        <dbReference type="Pfam" id="PF06738"/>
    </source>
</evidence>
<feature type="domain" description="Threonine/serine exporter-like N-terminal" evidence="9">
    <location>
        <begin position="12"/>
        <end position="253"/>
    </location>
</feature>
<dbReference type="AlphaFoldDB" id="A0A7Y9E8Z8"/>
<dbReference type="Proteomes" id="UP000535511">
    <property type="component" value="Unassembled WGS sequence"/>
</dbReference>
<dbReference type="PANTHER" id="PTHR34390:SF2">
    <property type="entry name" value="SUCCINATE TRANSPORTER SUBUNIT YJJP-RELATED"/>
    <property type="match status" value="1"/>
</dbReference>
<dbReference type="Pfam" id="PF12821">
    <property type="entry name" value="ThrE_2"/>
    <property type="match status" value="1"/>
</dbReference>
<protein>
    <submittedName>
        <fullName evidence="11">Uncharacterized membrane protein YjjP (DUF1212 family)</fullName>
    </submittedName>
</protein>
<evidence type="ECO:0000256" key="6">
    <source>
        <dbReference type="ARBA" id="ARBA00034125"/>
    </source>
</evidence>
<feature type="region of interest" description="Disordered" evidence="7">
    <location>
        <begin position="430"/>
        <end position="487"/>
    </location>
</feature>
<feature type="domain" description="Threonine/Serine exporter ThrE" evidence="10">
    <location>
        <begin position="280"/>
        <end position="406"/>
    </location>
</feature>
<comment type="caution">
    <text evidence="11">The sequence shown here is derived from an EMBL/GenBank/DDBJ whole genome shotgun (WGS) entry which is preliminary data.</text>
</comment>
<evidence type="ECO:0000256" key="7">
    <source>
        <dbReference type="SAM" id="MobiDB-lite"/>
    </source>
</evidence>
<evidence type="ECO:0000256" key="1">
    <source>
        <dbReference type="ARBA" id="ARBA00004651"/>
    </source>
</evidence>
<accession>A0A7Y9E8Z8</accession>
<feature type="transmembrane region" description="Helical" evidence="8">
    <location>
        <begin position="238"/>
        <end position="259"/>
    </location>
</feature>
<sequence length="487" mass="50998">MLESRALNLTLDFCLRVGEMLLASGGGAADVTATMRTLSYHLGVRHPDIDVTFTSLSMTFQPSPEDPPLIQIRQVKQREIDYEDLTLVDHLVRDVLADRVDLMEARAKLARIVSSGHKQPRWAVTLGWGVMCAGVGLQLGGTPTVIAIAFVAAVCIDRAQVLMSRRRLPFFYQQVAGGAIATILGAGAAGLGLVGNPSLVVSANIIMLLAGIGFMGALQDALSGFYITGGARLTEAMLSTAGIIAGVSGGLTLAQMAGIQVHRLNPGAYGSVKAVSMMALGAAICAAAFAFASYAPRRIIAPIAVIAAAAMVISQTLSLSEAGSTWPTGLAAFFVGLVSYTVAGRMRVPPLVVVVSAVVPMLPGLSIYRGLSLLAEGQHATSQGLLAIITAASIAIAVSSGVILGEYVAQPVRREAQKLESRLAGPRLVGPLRVRTGRKARREQQRRTREPAAATERAAEPAASDRRQGSVGRDRAHGEPQPANSED</sequence>
<evidence type="ECO:0000256" key="2">
    <source>
        <dbReference type="ARBA" id="ARBA00022475"/>
    </source>
</evidence>
<dbReference type="Pfam" id="PF06738">
    <property type="entry name" value="ThrE"/>
    <property type="match status" value="1"/>
</dbReference>
<feature type="transmembrane region" description="Helical" evidence="8">
    <location>
        <begin position="199"/>
        <end position="218"/>
    </location>
</feature>
<evidence type="ECO:0000313" key="11">
    <source>
        <dbReference type="EMBL" id="NYD43130.1"/>
    </source>
</evidence>
<dbReference type="RefSeq" id="WP_343052178.1">
    <property type="nucleotide sequence ID" value="NZ_JACCBG010000001.1"/>
</dbReference>
<dbReference type="InterPro" id="IPR050539">
    <property type="entry name" value="ThrE_Dicarb/AminoAcid_Exp"/>
</dbReference>
<feature type="transmembrane region" description="Helical" evidence="8">
    <location>
        <begin position="350"/>
        <end position="371"/>
    </location>
</feature>
<dbReference type="InterPro" id="IPR010619">
    <property type="entry name" value="ThrE-like_N"/>
</dbReference>
<dbReference type="GO" id="GO:0022857">
    <property type="term" value="F:transmembrane transporter activity"/>
    <property type="evidence" value="ECO:0007669"/>
    <property type="project" value="InterPro"/>
</dbReference>
<dbReference type="EMBL" id="JACCBG010000001">
    <property type="protein sequence ID" value="NYD43130.1"/>
    <property type="molecule type" value="Genomic_DNA"/>
</dbReference>
<keyword evidence="5 8" id="KW-0472">Membrane</keyword>
<name>A0A7Y9E8Z8_9ACTN</name>
<dbReference type="InterPro" id="IPR024528">
    <property type="entry name" value="ThrE_2"/>
</dbReference>
<organism evidence="11 12">
    <name type="scientific">Nocardioides panaciterrulae</name>
    <dbReference type="NCBI Taxonomy" id="661492"/>
    <lineage>
        <taxon>Bacteria</taxon>
        <taxon>Bacillati</taxon>
        <taxon>Actinomycetota</taxon>
        <taxon>Actinomycetes</taxon>
        <taxon>Propionibacteriales</taxon>
        <taxon>Nocardioidaceae</taxon>
        <taxon>Nocardioides</taxon>
    </lineage>
</organism>
<keyword evidence="4 8" id="KW-1133">Transmembrane helix</keyword>
<evidence type="ECO:0000256" key="8">
    <source>
        <dbReference type="SAM" id="Phobius"/>
    </source>
</evidence>
<dbReference type="GO" id="GO:0015744">
    <property type="term" value="P:succinate transport"/>
    <property type="evidence" value="ECO:0007669"/>
    <property type="project" value="TreeGrafter"/>
</dbReference>
<evidence type="ECO:0000256" key="4">
    <source>
        <dbReference type="ARBA" id="ARBA00022989"/>
    </source>
</evidence>
<evidence type="ECO:0000256" key="3">
    <source>
        <dbReference type="ARBA" id="ARBA00022692"/>
    </source>
</evidence>
<evidence type="ECO:0000259" key="10">
    <source>
        <dbReference type="Pfam" id="PF12821"/>
    </source>
</evidence>
<reference evidence="11 12" key="1">
    <citation type="submission" date="2020-07" db="EMBL/GenBank/DDBJ databases">
        <title>Sequencing the genomes of 1000 actinobacteria strains.</title>
        <authorList>
            <person name="Klenk H.-P."/>
        </authorList>
    </citation>
    <scope>NUCLEOTIDE SEQUENCE [LARGE SCALE GENOMIC DNA]</scope>
    <source>
        <strain evidence="11 12">DSM 21350</strain>
    </source>
</reference>